<dbReference type="InterPro" id="IPR029024">
    <property type="entry name" value="TerB-like"/>
</dbReference>
<dbReference type="SUPFAM" id="SSF158682">
    <property type="entry name" value="TerB-like"/>
    <property type="match status" value="1"/>
</dbReference>
<sequence>MFADQLTQEQRQVVFDLAANLAAADNDISEEEVQYLKDFSDAYGIEYDLDKGDLNIDKALSVLDSKKARVITLQELIKLSYKDGHFGKEEQDKVLLLAQKMGLNNTEFLMRIEAWVRQGFDWVFEGEQMLGEDD</sequence>
<dbReference type="RefSeq" id="WP_173273182.1">
    <property type="nucleotide sequence ID" value="NZ_AP021889.1"/>
</dbReference>
<evidence type="ECO:0008006" key="3">
    <source>
        <dbReference type="Google" id="ProtNLM"/>
    </source>
</evidence>
<name>A0A6F8PWN4_9GAMM</name>
<dbReference type="AlphaFoldDB" id="A0A6F8PWN4"/>
<protein>
    <recommendedName>
        <fullName evidence="3">Co-chaperone DjlA N-terminal domain-containing protein</fullName>
    </recommendedName>
</protein>
<evidence type="ECO:0000313" key="2">
    <source>
        <dbReference type="Proteomes" id="UP000501726"/>
    </source>
</evidence>
<dbReference type="KEGG" id="tse:THMIRHAS_18790"/>
<accession>A0A6F8PWN4</accession>
<dbReference type="Proteomes" id="UP000501726">
    <property type="component" value="Chromosome"/>
</dbReference>
<keyword evidence="2" id="KW-1185">Reference proteome</keyword>
<dbReference type="Gene3D" id="1.10.3680.10">
    <property type="entry name" value="TerB-like"/>
    <property type="match status" value="1"/>
</dbReference>
<organism evidence="1 2">
    <name type="scientific">Thiosulfatimonas sediminis</name>
    <dbReference type="NCBI Taxonomy" id="2675054"/>
    <lineage>
        <taxon>Bacteria</taxon>
        <taxon>Pseudomonadati</taxon>
        <taxon>Pseudomonadota</taxon>
        <taxon>Gammaproteobacteria</taxon>
        <taxon>Thiotrichales</taxon>
        <taxon>Piscirickettsiaceae</taxon>
        <taxon>Thiosulfatimonas</taxon>
    </lineage>
</organism>
<evidence type="ECO:0000313" key="1">
    <source>
        <dbReference type="EMBL" id="BBP46506.1"/>
    </source>
</evidence>
<proteinExistence type="predicted"/>
<gene>
    <name evidence="1" type="ORF">THMIRHAS_18790</name>
</gene>
<reference evidence="2" key="1">
    <citation type="submission" date="2019-11" db="EMBL/GenBank/DDBJ databases">
        <title>Isolation and characterization of two novel species in the genus Thiomicrorhabdus.</title>
        <authorList>
            <person name="Mochizuki J."/>
            <person name="Kojima H."/>
            <person name="Fukui M."/>
        </authorList>
    </citation>
    <scope>NUCLEOTIDE SEQUENCE [LARGE SCALE GENOMIC DNA]</scope>
    <source>
        <strain evidence="2">aks77</strain>
    </source>
</reference>
<dbReference type="EMBL" id="AP021889">
    <property type="protein sequence ID" value="BBP46506.1"/>
    <property type="molecule type" value="Genomic_DNA"/>
</dbReference>